<dbReference type="SUPFAM" id="SSF141371">
    <property type="entry name" value="PilZ domain-like"/>
    <property type="match status" value="1"/>
</dbReference>
<protein>
    <recommendedName>
        <fullName evidence="2">PilZ domain-containing protein</fullName>
    </recommendedName>
</protein>
<keyword evidence="4" id="KW-1185">Reference proteome</keyword>
<dbReference type="RefSeq" id="WP_179510378.1">
    <property type="nucleotide sequence ID" value="NZ_JACCBY010000008.1"/>
</dbReference>
<evidence type="ECO:0000313" key="3">
    <source>
        <dbReference type="EMBL" id="NYD91972.1"/>
    </source>
</evidence>
<keyword evidence="1" id="KW-0472">Membrane</keyword>
<name>A0A7Y9FRS9_9SPHN</name>
<dbReference type="InterPro" id="IPR009875">
    <property type="entry name" value="PilZ_domain"/>
</dbReference>
<reference evidence="3 4" key="1">
    <citation type="submission" date="2020-07" db="EMBL/GenBank/DDBJ databases">
        <authorList>
            <person name="Partida-Martinez L."/>
            <person name="Huntemann M."/>
            <person name="Clum A."/>
            <person name="Wang J."/>
            <person name="Palaniappan K."/>
            <person name="Ritter S."/>
            <person name="Chen I.-M."/>
            <person name="Stamatis D."/>
            <person name="Reddy T."/>
            <person name="O'Malley R."/>
            <person name="Daum C."/>
            <person name="Shapiro N."/>
            <person name="Ivanova N."/>
            <person name="Kyrpides N."/>
            <person name="Woyke T."/>
        </authorList>
    </citation>
    <scope>NUCLEOTIDE SEQUENCE [LARGE SCALE GENOMIC DNA]</scope>
    <source>
        <strain evidence="3 4">AS2.3</strain>
    </source>
</reference>
<comment type="caution">
    <text evidence="3">The sequence shown here is derived from an EMBL/GenBank/DDBJ whole genome shotgun (WGS) entry which is preliminary data.</text>
</comment>
<dbReference type="EMBL" id="JACCBY010000008">
    <property type="protein sequence ID" value="NYD91972.1"/>
    <property type="molecule type" value="Genomic_DNA"/>
</dbReference>
<dbReference type="Pfam" id="PF07238">
    <property type="entry name" value="PilZ"/>
    <property type="match status" value="1"/>
</dbReference>
<feature type="transmembrane region" description="Helical" evidence="1">
    <location>
        <begin position="134"/>
        <end position="155"/>
    </location>
</feature>
<reference evidence="3 4" key="2">
    <citation type="submission" date="2020-08" db="EMBL/GenBank/DDBJ databases">
        <title>The Agave Microbiome: Exploring the role of microbial communities in plant adaptations to desert environments.</title>
        <authorList>
            <person name="Partida-Martinez L.P."/>
        </authorList>
    </citation>
    <scope>NUCLEOTIDE SEQUENCE [LARGE SCALE GENOMIC DNA]</scope>
    <source>
        <strain evidence="3 4">AS2.3</strain>
    </source>
</reference>
<gene>
    <name evidence="3" type="ORF">HD841_003792</name>
</gene>
<dbReference type="GO" id="GO:0035438">
    <property type="term" value="F:cyclic-di-GMP binding"/>
    <property type="evidence" value="ECO:0007669"/>
    <property type="project" value="InterPro"/>
</dbReference>
<keyword evidence="1" id="KW-1133">Transmembrane helix</keyword>
<evidence type="ECO:0000313" key="4">
    <source>
        <dbReference type="Proteomes" id="UP000517753"/>
    </source>
</evidence>
<accession>A0A7Y9FRS9</accession>
<proteinExistence type="predicted"/>
<evidence type="ECO:0000259" key="2">
    <source>
        <dbReference type="Pfam" id="PF07238"/>
    </source>
</evidence>
<sequence length="156" mass="16383">MAITAQIISDDRGSERFPVGLNATLRDQVTRPHDVMIEDLSLTGFRLSGGPALELGSEASIGFAGIGVHQARVTRQDGSIYGCEFVTPITQEMLTRALNAGPVSPIAFPTGPGPSLLDHVPEPHVEPYSGRTKLVIATIAATAGWAVAAGLYFALT</sequence>
<dbReference type="Proteomes" id="UP000517753">
    <property type="component" value="Unassembled WGS sequence"/>
</dbReference>
<organism evidence="3 4">
    <name type="scientific">Sphingomonas melonis</name>
    <dbReference type="NCBI Taxonomy" id="152682"/>
    <lineage>
        <taxon>Bacteria</taxon>
        <taxon>Pseudomonadati</taxon>
        <taxon>Pseudomonadota</taxon>
        <taxon>Alphaproteobacteria</taxon>
        <taxon>Sphingomonadales</taxon>
        <taxon>Sphingomonadaceae</taxon>
        <taxon>Sphingomonas</taxon>
    </lineage>
</organism>
<evidence type="ECO:0000256" key="1">
    <source>
        <dbReference type="SAM" id="Phobius"/>
    </source>
</evidence>
<dbReference type="AlphaFoldDB" id="A0A7Y9FRS9"/>
<keyword evidence="1" id="KW-0812">Transmembrane</keyword>
<feature type="domain" description="PilZ" evidence="2">
    <location>
        <begin position="11"/>
        <end position="93"/>
    </location>
</feature>